<keyword evidence="4" id="KW-0805">Transcription regulation</keyword>
<keyword evidence="5" id="KW-0238">DNA-binding</keyword>
<dbReference type="EMBL" id="JABTTQ020000385">
    <property type="protein sequence ID" value="KAK6139607.1"/>
    <property type="molecule type" value="Genomic_DNA"/>
</dbReference>
<dbReference type="Pfam" id="PF00320">
    <property type="entry name" value="GATA"/>
    <property type="match status" value="1"/>
</dbReference>
<reference evidence="9 10" key="1">
    <citation type="journal article" date="2021" name="Comput. Struct. Biotechnol. J.">
        <title>De novo genome assembly of the potent medicinal plant Rehmannia glutinosa using nanopore technology.</title>
        <authorList>
            <person name="Ma L."/>
            <person name="Dong C."/>
            <person name="Song C."/>
            <person name="Wang X."/>
            <person name="Zheng X."/>
            <person name="Niu Y."/>
            <person name="Chen S."/>
            <person name="Feng W."/>
        </authorList>
    </citation>
    <scope>NUCLEOTIDE SEQUENCE [LARGE SCALE GENOMIC DNA]</scope>
    <source>
        <strain evidence="9">DH-2019</strain>
    </source>
</reference>
<feature type="domain" description="GATA-type" evidence="8">
    <location>
        <begin position="166"/>
        <end position="202"/>
    </location>
</feature>
<keyword evidence="1" id="KW-0479">Metal-binding</keyword>
<evidence type="ECO:0000256" key="3">
    <source>
        <dbReference type="ARBA" id="ARBA00022833"/>
    </source>
</evidence>
<dbReference type="Gene3D" id="3.30.50.10">
    <property type="entry name" value="Erythroid Transcription Factor GATA-1, subunit A"/>
    <property type="match status" value="1"/>
</dbReference>
<dbReference type="InterPro" id="IPR052138">
    <property type="entry name" value="GATA_ZnFinger_Domain"/>
</dbReference>
<proteinExistence type="predicted"/>
<comment type="caution">
    <text evidence="9">The sequence shown here is derived from an EMBL/GenBank/DDBJ whole genome shotgun (WGS) entry which is preliminary data.</text>
</comment>
<dbReference type="PROSITE" id="PS50114">
    <property type="entry name" value="GATA_ZN_FINGER_2"/>
    <property type="match status" value="1"/>
</dbReference>
<evidence type="ECO:0000256" key="1">
    <source>
        <dbReference type="ARBA" id="ARBA00022723"/>
    </source>
</evidence>
<dbReference type="PANTHER" id="PTHR47255:SF4">
    <property type="entry name" value="GATA ZINC FINGER DOMAIN-CONTAINING PROTEIN 12"/>
    <property type="match status" value="1"/>
</dbReference>
<organism evidence="9 10">
    <name type="scientific">Rehmannia glutinosa</name>
    <name type="common">Chinese foxglove</name>
    <dbReference type="NCBI Taxonomy" id="99300"/>
    <lineage>
        <taxon>Eukaryota</taxon>
        <taxon>Viridiplantae</taxon>
        <taxon>Streptophyta</taxon>
        <taxon>Embryophyta</taxon>
        <taxon>Tracheophyta</taxon>
        <taxon>Spermatophyta</taxon>
        <taxon>Magnoliopsida</taxon>
        <taxon>eudicotyledons</taxon>
        <taxon>Gunneridae</taxon>
        <taxon>Pentapetalae</taxon>
        <taxon>asterids</taxon>
        <taxon>lamiids</taxon>
        <taxon>Lamiales</taxon>
        <taxon>Orobanchaceae</taxon>
        <taxon>Rehmannieae</taxon>
        <taxon>Rehmannia</taxon>
    </lineage>
</organism>
<dbReference type="PROSITE" id="PS00344">
    <property type="entry name" value="GATA_ZN_FINGER_1"/>
    <property type="match status" value="1"/>
</dbReference>
<accession>A0ABR0VWB5</accession>
<evidence type="ECO:0000256" key="2">
    <source>
        <dbReference type="ARBA" id="ARBA00022771"/>
    </source>
</evidence>
<dbReference type="SUPFAM" id="SSF57716">
    <property type="entry name" value="Glucocorticoid receptor-like (DNA-binding domain)"/>
    <property type="match status" value="1"/>
</dbReference>
<dbReference type="PANTHER" id="PTHR47255">
    <property type="entry name" value="GATA TRANSCRIPTION FACTOR 22-RELATED"/>
    <property type="match status" value="1"/>
</dbReference>
<keyword evidence="10" id="KW-1185">Reference proteome</keyword>
<dbReference type="InterPro" id="IPR000679">
    <property type="entry name" value="Znf_GATA"/>
</dbReference>
<evidence type="ECO:0000256" key="6">
    <source>
        <dbReference type="ARBA" id="ARBA00023163"/>
    </source>
</evidence>
<evidence type="ECO:0000259" key="8">
    <source>
        <dbReference type="PROSITE" id="PS50114"/>
    </source>
</evidence>
<evidence type="ECO:0000313" key="10">
    <source>
        <dbReference type="Proteomes" id="UP001318860"/>
    </source>
</evidence>
<keyword evidence="2 7" id="KW-0863">Zinc-finger</keyword>
<dbReference type="SMART" id="SM00401">
    <property type="entry name" value="ZnF_GATA"/>
    <property type="match status" value="1"/>
</dbReference>
<evidence type="ECO:0000256" key="4">
    <source>
        <dbReference type="ARBA" id="ARBA00023015"/>
    </source>
</evidence>
<protein>
    <recommendedName>
        <fullName evidence="8">GATA-type domain-containing protein</fullName>
    </recommendedName>
</protein>
<keyword evidence="3" id="KW-0862">Zinc</keyword>
<evidence type="ECO:0000256" key="7">
    <source>
        <dbReference type="PROSITE-ProRule" id="PRU00094"/>
    </source>
</evidence>
<evidence type="ECO:0000313" key="9">
    <source>
        <dbReference type="EMBL" id="KAK6139607.1"/>
    </source>
</evidence>
<name>A0ABR0VWB5_REHGL</name>
<keyword evidence="6" id="KW-0804">Transcription</keyword>
<sequence length="315" mass="34661">MNPSPFPTDHQINSFDHDQQHRQLIFAPDHQLFSSSSSSSASYHIFFNSTQHHTGSYYHRQIYQPHHQEDDDKYGHHGAGSSYEIKNMVNNGLKLSLDQGNYISENKDNSLKWMSSKMRLMQSMENPVYVAPKLISSATAKLEEDLKPQPSSSLETDISSNNCSYNSPIRVCSDCNTTKTPLWRSGPKGPKSLCNACGIRQRKARRAMAAAAASGTAAVATHQPPAMKIKMEHKEKKGKNGNSSSQLLKKHCKLISGTTGSSSDGGGRKKKIGLEDFLINLSNNLASQLRVFPEDEKDAAILLMALSSGLVHAST</sequence>
<dbReference type="Proteomes" id="UP001318860">
    <property type="component" value="Unassembled WGS sequence"/>
</dbReference>
<dbReference type="InterPro" id="IPR013088">
    <property type="entry name" value="Znf_NHR/GATA"/>
</dbReference>
<gene>
    <name evidence="9" type="ORF">DH2020_026650</name>
</gene>
<evidence type="ECO:0000256" key="5">
    <source>
        <dbReference type="ARBA" id="ARBA00023125"/>
    </source>
</evidence>
<dbReference type="CDD" id="cd00202">
    <property type="entry name" value="ZnF_GATA"/>
    <property type="match status" value="1"/>
</dbReference>